<proteinExistence type="predicted"/>
<keyword evidence="1" id="KW-0378">Hydrolase</keyword>
<name>A0AAE3DKQ1_9FIRM</name>
<dbReference type="GO" id="GO:0042781">
    <property type="term" value="F:3'-tRNA processing endoribonuclease activity"/>
    <property type="evidence" value="ECO:0007669"/>
    <property type="project" value="TreeGrafter"/>
</dbReference>
<comment type="caution">
    <text evidence="2">The sequence shown here is derived from an EMBL/GenBank/DDBJ whole genome shotgun (WGS) entry which is preliminary data.</text>
</comment>
<evidence type="ECO:0000256" key="1">
    <source>
        <dbReference type="ARBA" id="ARBA00022759"/>
    </source>
</evidence>
<protein>
    <submittedName>
        <fullName evidence="2">MBL fold metallo-hydrolase</fullName>
    </submittedName>
</protein>
<dbReference type="Proteomes" id="UP001198962">
    <property type="component" value="Unassembled WGS sequence"/>
</dbReference>
<reference evidence="2" key="1">
    <citation type="submission" date="2021-10" db="EMBL/GenBank/DDBJ databases">
        <title>Anaerobic single-cell dispensing facilitates the cultivation of human gut bacteria.</title>
        <authorList>
            <person name="Afrizal A."/>
        </authorList>
    </citation>
    <scope>NUCLEOTIDE SEQUENCE</scope>
    <source>
        <strain evidence="2">CLA-AA-H274</strain>
    </source>
</reference>
<dbReference type="InterPro" id="IPR036866">
    <property type="entry name" value="RibonucZ/Hydroxyglut_hydro"/>
</dbReference>
<dbReference type="RefSeq" id="WP_177978330.1">
    <property type="nucleotide sequence ID" value="NZ_JAJEPU010000011.1"/>
</dbReference>
<accession>A0AAE3DKQ1</accession>
<dbReference type="Gene3D" id="3.60.15.10">
    <property type="entry name" value="Ribonuclease Z/Hydroxyacylglutathione hydrolase-like"/>
    <property type="match status" value="1"/>
</dbReference>
<keyword evidence="1" id="KW-0540">Nuclease</keyword>
<dbReference type="PANTHER" id="PTHR46018">
    <property type="entry name" value="ZINC PHOSPHODIESTERASE ELAC PROTEIN 1"/>
    <property type="match status" value="1"/>
</dbReference>
<dbReference type="EMBL" id="JAJEPU010000011">
    <property type="protein sequence ID" value="MCC2164298.1"/>
    <property type="molecule type" value="Genomic_DNA"/>
</dbReference>
<keyword evidence="3" id="KW-1185">Reference proteome</keyword>
<organism evidence="2 3">
    <name type="scientific">Brotaphodocola catenula</name>
    <dbReference type="NCBI Taxonomy" id="2885361"/>
    <lineage>
        <taxon>Bacteria</taxon>
        <taxon>Bacillati</taxon>
        <taxon>Bacillota</taxon>
        <taxon>Clostridia</taxon>
        <taxon>Lachnospirales</taxon>
        <taxon>Lachnospiraceae</taxon>
        <taxon>Brotaphodocola</taxon>
    </lineage>
</organism>
<sequence length="269" mass="31304">MHMEQLYVFGTGNAAVTRCYNTCFAIRQDDQFFMVDAGGGNGILRILEDMNVRYEQIHHLFVTHEHTDHILGVVWMVRFVATRILNGSYEGDFHIYCHEDLVSTIDTFCRLTLQGKLYRLIGDRIHLTAVHDGETLHILESDVTFFDIHSTKAKQYGFTMRLKNRKRLTCAGDEPYNDLCEKYVAGSDWLLHEAFCLYEDRERFKPYEKHHSTAKDASELAERLGVANLVLWHTEDKTLATRKELYTAEARKYFHGNVYVPNDEEILDL</sequence>
<dbReference type="AlphaFoldDB" id="A0AAE3DKQ1"/>
<evidence type="ECO:0000313" key="2">
    <source>
        <dbReference type="EMBL" id="MCC2164298.1"/>
    </source>
</evidence>
<evidence type="ECO:0000313" key="3">
    <source>
        <dbReference type="Proteomes" id="UP001198962"/>
    </source>
</evidence>
<keyword evidence="1" id="KW-0255">Endonuclease</keyword>
<dbReference type="PANTHER" id="PTHR46018:SF2">
    <property type="entry name" value="ZINC PHOSPHODIESTERASE ELAC PROTEIN 1"/>
    <property type="match status" value="1"/>
</dbReference>
<dbReference type="SUPFAM" id="SSF56281">
    <property type="entry name" value="Metallo-hydrolase/oxidoreductase"/>
    <property type="match status" value="1"/>
</dbReference>
<gene>
    <name evidence="2" type="ORF">LKD32_05250</name>
</gene>
<dbReference type="Pfam" id="PF23023">
    <property type="entry name" value="Anti-Pycsar_Apyc1"/>
    <property type="match status" value="1"/>
</dbReference>